<reference evidence="1 2" key="1">
    <citation type="journal article" date="1992" name="Lakartidningen">
        <title>[Penicillin V and not amoxicillin is the first choice preparation in acute otitis].</title>
        <authorList>
            <person name="Kamme C."/>
            <person name="Lundgren K."/>
            <person name="Prellner K."/>
        </authorList>
    </citation>
    <scope>NUCLEOTIDE SEQUENCE [LARGE SCALE GENOMIC DNA]</scope>
    <source>
        <strain evidence="1 2">PC3714II</strain>
    </source>
</reference>
<comment type="caution">
    <text evidence="1">The sequence shown here is derived from an EMBL/GenBank/DDBJ whole genome shotgun (WGS) entry which is preliminary data.</text>
</comment>
<evidence type="ECO:0000313" key="1">
    <source>
        <dbReference type="EMBL" id="TXJ43862.1"/>
    </source>
</evidence>
<name>A0A5C8F3T0_9SPIR</name>
<protein>
    <submittedName>
        <fullName evidence="1">Uncharacterized protein</fullName>
    </submittedName>
</protein>
<evidence type="ECO:0000313" key="2">
    <source>
        <dbReference type="Proteomes" id="UP000324574"/>
    </source>
</evidence>
<dbReference type="AlphaFoldDB" id="A0A5C8F3T0"/>
<accession>A0A5C8F3T0</accession>
<proteinExistence type="predicted"/>
<dbReference type="EMBL" id="SAYG01000010">
    <property type="protein sequence ID" value="TXJ43862.1"/>
    <property type="molecule type" value="Genomic_DNA"/>
</dbReference>
<sequence>MGLWDLIKEGAEFVGDKYKDFNGEVNKFKAQYSNYDDEHLKRLFNSTSGARKIAIASILKERGIVRR</sequence>
<dbReference type="RefSeq" id="WP_147527243.1">
    <property type="nucleotide sequence ID" value="NZ_SAYG01000010.1"/>
</dbReference>
<organism evidence="1 2">
    <name type="scientific">Brachyspira aalborgi</name>
    <dbReference type="NCBI Taxonomy" id="29522"/>
    <lineage>
        <taxon>Bacteria</taxon>
        <taxon>Pseudomonadati</taxon>
        <taxon>Spirochaetota</taxon>
        <taxon>Spirochaetia</taxon>
        <taxon>Brachyspirales</taxon>
        <taxon>Brachyspiraceae</taxon>
        <taxon>Brachyspira</taxon>
    </lineage>
</organism>
<gene>
    <name evidence="1" type="ORF">EPJ70_10060</name>
</gene>
<dbReference type="Proteomes" id="UP000324574">
    <property type="component" value="Unassembled WGS sequence"/>
</dbReference>